<protein>
    <submittedName>
        <fullName evidence="6">Segregation and condensation protein B</fullName>
    </submittedName>
</protein>
<keyword evidence="4" id="KW-0131">Cell cycle</keyword>
<sequence>MAMSLSRQEEPENLLVRQIEAILFVAADGASVAEISLATGRPAATVRKVLSQLSENYVLSRGLEIVELGGKWFTTTASDLSETMDKFHAADESERVRLTRASLETLAVIAYSQPVTRSEIEAIRGVRCDRVIDTLLGYGLARIAGRRKSTGSPLLYRTTTKFLEIFGLGAISDLPTIDELEELRRHRPEAENPSAAPETIPETESEAAEDEAE</sequence>
<keyword evidence="7" id="KW-1185">Reference proteome</keyword>
<dbReference type="Pfam" id="PF04079">
    <property type="entry name" value="SMC_ScpB"/>
    <property type="match status" value="1"/>
</dbReference>
<dbReference type="EMBL" id="ADFP01000009">
    <property type="protein sequence ID" value="EFB91978.1"/>
    <property type="molecule type" value="Genomic_DNA"/>
</dbReference>
<evidence type="ECO:0000256" key="5">
    <source>
        <dbReference type="SAM" id="MobiDB-lite"/>
    </source>
</evidence>
<evidence type="ECO:0000313" key="7">
    <source>
        <dbReference type="Proteomes" id="UP000006462"/>
    </source>
</evidence>
<dbReference type="SUPFAM" id="SSF46785">
    <property type="entry name" value="Winged helix' DNA-binding domain"/>
    <property type="match status" value="2"/>
</dbReference>
<dbReference type="InterPro" id="IPR005234">
    <property type="entry name" value="ScpB_csome_segregation"/>
</dbReference>
<dbReference type="Gene3D" id="1.10.10.10">
    <property type="entry name" value="Winged helix-like DNA-binding domain superfamily/Winged helix DNA-binding domain"/>
    <property type="match status" value="2"/>
</dbReference>
<evidence type="ECO:0000256" key="3">
    <source>
        <dbReference type="ARBA" id="ARBA00022829"/>
    </source>
</evidence>
<proteinExistence type="predicted"/>
<feature type="compositionally biased region" description="Acidic residues" evidence="5">
    <location>
        <begin position="201"/>
        <end position="213"/>
    </location>
</feature>
<gene>
    <name evidence="6" type="primary">scpB</name>
    <name evidence="6" type="ORF">HMPREF7215_0435</name>
</gene>
<dbReference type="Proteomes" id="UP000006462">
    <property type="component" value="Unassembled WGS sequence"/>
</dbReference>
<name>A0ABP2HXD3_9BACT</name>
<keyword evidence="3" id="KW-0159">Chromosome partition</keyword>
<evidence type="ECO:0000256" key="4">
    <source>
        <dbReference type="ARBA" id="ARBA00023306"/>
    </source>
</evidence>
<evidence type="ECO:0000256" key="1">
    <source>
        <dbReference type="ARBA" id="ARBA00022490"/>
    </source>
</evidence>
<dbReference type="PIRSF" id="PIRSF019345">
    <property type="entry name" value="ScpB"/>
    <property type="match status" value="1"/>
</dbReference>
<accession>A0ABP2HXD3</accession>
<organism evidence="6 7">
    <name type="scientific">Pyramidobacter piscolens W5455</name>
    <dbReference type="NCBI Taxonomy" id="352165"/>
    <lineage>
        <taxon>Bacteria</taxon>
        <taxon>Thermotogati</taxon>
        <taxon>Synergistota</taxon>
        <taxon>Synergistia</taxon>
        <taxon>Synergistales</taxon>
        <taxon>Dethiosulfovibrionaceae</taxon>
        <taxon>Pyramidobacter</taxon>
    </lineage>
</organism>
<reference evidence="6 7" key="1">
    <citation type="submission" date="2009-12" db="EMBL/GenBank/DDBJ databases">
        <authorList>
            <person name="Shrivastava S."/>
            <person name="Madupu R."/>
            <person name="Durkin A.S."/>
            <person name="Torralba M."/>
            <person name="Methe B."/>
            <person name="Sutton G.G."/>
            <person name="Strausberg R.L."/>
            <person name="Nelson K.E."/>
        </authorList>
    </citation>
    <scope>NUCLEOTIDE SEQUENCE [LARGE SCALE GENOMIC DNA]</scope>
    <source>
        <strain evidence="6 7">W5455</strain>
    </source>
</reference>
<evidence type="ECO:0000256" key="2">
    <source>
        <dbReference type="ARBA" id="ARBA00022618"/>
    </source>
</evidence>
<keyword evidence="1" id="KW-0963">Cytoplasm</keyword>
<dbReference type="NCBIfam" id="TIGR00281">
    <property type="entry name" value="SMC-Scp complex subunit ScpB"/>
    <property type="match status" value="1"/>
</dbReference>
<keyword evidence="2" id="KW-0132">Cell division</keyword>
<feature type="region of interest" description="Disordered" evidence="5">
    <location>
        <begin position="182"/>
        <end position="213"/>
    </location>
</feature>
<evidence type="ECO:0000313" key="6">
    <source>
        <dbReference type="EMBL" id="EFB91978.1"/>
    </source>
</evidence>
<comment type="caution">
    <text evidence="6">The sequence shown here is derived from an EMBL/GenBank/DDBJ whole genome shotgun (WGS) entry which is preliminary data.</text>
</comment>
<dbReference type="PANTHER" id="PTHR34298:SF2">
    <property type="entry name" value="SEGREGATION AND CONDENSATION PROTEIN B"/>
    <property type="match status" value="1"/>
</dbReference>
<dbReference type="PANTHER" id="PTHR34298">
    <property type="entry name" value="SEGREGATION AND CONDENSATION PROTEIN B"/>
    <property type="match status" value="1"/>
</dbReference>
<dbReference type="InterPro" id="IPR036388">
    <property type="entry name" value="WH-like_DNA-bd_sf"/>
</dbReference>
<dbReference type="InterPro" id="IPR036390">
    <property type="entry name" value="WH_DNA-bd_sf"/>
</dbReference>